<accession>A0ACC6U0W1</accession>
<protein>
    <submittedName>
        <fullName evidence="1">Uncharacterized protein</fullName>
    </submittedName>
</protein>
<reference evidence="1" key="1">
    <citation type="submission" date="2024-07" db="EMBL/GenBank/DDBJ databases">
        <title>A survey of Mimosa microsymbionts across Brazilian biomes reveals a high diversity of Paraburkholderia nodulating endemic species, but also that Cupriavidus is common as a symbiont of widespread species.</title>
        <authorList>
            <person name="Rouws L."/>
            <person name="Barauna A."/>
            <person name="Beukes C."/>
            <person name="Rouws J.R.C."/>
            <person name="De Faria S.M."/>
            <person name="Gross E."/>
            <person name="Bueno Dos Reis Junior F."/>
            <person name="Simon M.F."/>
            <person name="Maluk M."/>
            <person name="Odee D.W."/>
            <person name="Kenicer G."/>
            <person name="Young J.P.W."/>
            <person name="Reis V.M."/>
            <person name="Zilli J."/>
            <person name="James E.K."/>
        </authorList>
    </citation>
    <scope>NUCLEOTIDE SEQUENCE</scope>
    <source>
        <strain evidence="1">EG181B</strain>
    </source>
</reference>
<sequence length="134" mass="14789">MRGRFATSVFGGAMNKPTTVQQLHDFLNAAASDGFVMDEVDAGDLFMAIFDFEGKPNANFTEEVTTVSVDELRAEVAILNGALHEAEEKESALIEALEHIVEYWNRDRNDAAMHNALWHIIETAESALEASKCT</sequence>
<dbReference type="EMBL" id="JBFRCH010000007">
    <property type="protein sequence ID" value="MEX3933316.1"/>
    <property type="molecule type" value="Genomic_DNA"/>
</dbReference>
<keyword evidence="2" id="KW-1185">Reference proteome</keyword>
<gene>
    <name evidence="1" type="ORF">AB4Y32_16185</name>
</gene>
<name>A0ACC6U0W1_9BURK</name>
<evidence type="ECO:0000313" key="1">
    <source>
        <dbReference type="EMBL" id="MEX3933316.1"/>
    </source>
</evidence>
<dbReference type="Proteomes" id="UP001558850">
    <property type="component" value="Unassembled WGS sequence"/>
</dbReference>
<evidence type="ECO:0000313" key="2">
    <source>
        <dbReference type="Proteomes" id="UP001558850"/>
    </source>
</evidence>
<proteinExistence type="predicted"/>
<comment type="caution">
    <text evidence="1">The sequence shown here is derived from an EMBL/GenBank/DDBJ whole genome shotgun (WGS) entry which is preliminary data.</text>
</comment>
<organism evidence="1 2">
    <name type="scientific">Paraburkholderia phymatum</name>
    <dbReference type="NCBI Taxonomy" id="148447"/>
    <lineage>
        <taxon>Bacteria</taxon>
        <taxon>Pseudomonadati</taxon>
        <taxon>Pseudomonadota</taxon>
        <taxon>Betaproteobacteria</taxon>
        <taxon>Burkholderiales</taxon>
        <taxon>Burkholderiaceae</taxon>
        <taxon>Paraburkholderia</taxon>
    </lineage>
</organism>